<comment type="caution">
    <text evidence="1">The sequence shown here is derived from an EMBL/GenBank/DDBJ whole genome shotgun (WGS) entry which is preliminary data.</text>
</comment>
<protein>
    <submittedName>
        <fullName evidence="1">Phosphoribosylpyrophosphate synthetase</fullName>
    </submittedName>
</protein>
<proteinExistence type="predicted"/>
<dbReference type="InterPro" id="IPR000836">
    <property type="entry name" value="PRTase_dom"/>
</dbReference>
<keyword evidence="2" id="KW-1185">Reference proteome</keyword>
<dbReference type="EMBL" id="JACHJB010000003">
    <property type="protein sequence ID" value="MBB6350950.1"/>
    <property type="molecule type" value="Genomic_DNA"/>
</dbReference>
<name>A0A7X0C9C1_9ACTN</name>
<organism evidence="1 2">
    <name type="scientific">Nonomuraea muscovyensis</name>
    <dbReference type="NCBI Taxonomy" id="1124761"/>
    <lineage>
        <taxon>Bacteria</taxon>
        <taxon>Bacillati</taxon>
        <taxon>Actinomycetota</taxon>
        <taxon>Actinomycetes</taxon>
        <taxon>Streptosporangiales</taxon>
        <taxon>Streptosporangiaceae</taxon>
        <taxon>Nonomuraea</taxon>
    </lineage>
</organism>
<dbReference type="SUPFAM" id="SSF53271">
    <property type="entry name" value="PRTase-like"/>
    <property type="match status" value="1"/>
</dbReference>
<dbReference type="Proteomes" id="UP000583800">
    <property type="component" value="Unassembled WGS sequence"/>
</dbReference>
<gene>
    <name evidence="1" type="ORF">FHU36_007522</name>
</gene>
<dbReference type="Gene3D" id="3.40.50.2020">
    <property type="match status" value="1"/>
</dbReference>
<accession>A0A7X0C9C1</accession>
<dbReference type="RefSeq" id="WP_185088651.1">
    <property type="nucleotide sequence ID" value="NZ_JACHJB010000003.1"/>
</dbReference>
<dbReference type="CDD" id="cd06223">
    <property type="entry name" value="PRTases_typeI"/>
    <property type="match status" value="1"/>
</dbReference>
<dbReference type="InterPro" id="IPR029057">
    <property type="entry name" value="PRTase-like"/>
</dbReference>
<evidence type="ECO:0000313" key="2">
    <source>
        <dbReference type="Proteomes" id="UP000583800"/>
    </source>
</evidence>
<sequence length="272" mass="29012">MGDASAVTQPYLPVFRNVPAAGPGVCRVCHSGPNERRALKAPYEMCASCRRTTGGVFRHTPHVVPVSLCARRGDGTQLYDIVARHRGPVSPSGGPDRSTFLAATLARFHRAHRACLTRAAGGEFTLVTTVPVTRTDRPVEAFHPMLRVVGMVRDLMRLHRPVLLPGDSESALARLAGRESDDRAFHVIGGVGGARVLLVDDLFVSGARVQSAASALFRAGARAVVALVVARLVDPSSNVTSARVWARASAERFDFERCCLCGPAAGCLDRPA</sequence>
<reference evidence="1 2" key="1">
    <citation type="submission" date="2020-08" db="EMBL/GenBank/DDBJ databases">
        <title>Sequencing the genomes of 1000 actinobacteria strains.</title>
        <authorList>
            <person name="Klenk H.-P."/>
        </authorList>
    </citation>
    <scope>NUCLEOTIDE SEQUENCE [LARGE SCALE GENOMIC DNA]</scope>
    <source>
        <strain evidence="1 2">DSM 45913</strain>
    </source>
</reference>
<dbReference type="AlphaFoldDB" id="A0A7X0C9C1"/>
<evidence type="ECO:0000313" key="1">
    <source>
        <dbReference type="EMBL" id="MBB6350950.1"/>
    </source>
</evidence>